<dbReference type="EMBL" id="BK032511">
    <property type="protein sequence ID" value="DAF44595.1"/>
    <property type="molecule type" value="Genomic_DNA"/>
</dbReference>
<organism evidence="2">
    <name type="scientific">Podoviridae sp. ct8Lf7</name>
    <dbReference type="NCBI Taxonomy" id="2827723"/>
    <lineage>
        <taxon>Viruses</taxon>
        <taxon>Duplodnaviria</taxon>
        <taxon>Heunggongvirae</taxon>
        <taxon>Uroviricota</taxon>
        <taxon>Caudoviricetes</taxon>
    </lineage>
</organism>
<evidence type="ECO:0000256" key="1">
    <source>
        <dbReference type="SAM" id="Phobius"/>
    </source>
</evidence>
<keyword evidence="1" id="KW-0812">Transmembrane</keyword>
<protein>
    <submittedName>
        <fullName evidence="2">Uncharacterized protein</fullName>
    </submittedName>
</protein>
<proteinExistence type="predicted"/>
<sequence>MSTILQMGFSMYIHSLLCIAFMIFKLYKNS</sequence>
<keyword evidence="1" id="KW-0472">Membrane</keyword>
<accession>A0A8S5S1B5</accession>
<feature type="transmembrane region" description="Helical" evidence="1">
    <location>
        <begin position="6"/>
        <end position="27"/>
    </location>
</feature>
<evidence type="ECO:0000313" key="2">
    <source>
        <dbReference type="EMBL" id="DAF44595.1"/>
    </source>
</evidence>
<name>A0A8S5S1B5_9CAUD</name>
<reference evidence="2" key="1">
    <citation type="journal article" date="2021" name="Proc. Natl. Acad. Sci. U.S.A.">
        <title>A Catalog of Tens of Thousands of Viruses from Human Metagenomes Reveals Hidden Associations with Chronic Diseases.</title>
        <authorList>
            <person name="Tisza M.J."/>
            <person name="Buck C.B."/>
        </authorList>
    </citation>
    <scope>NUCLEOTIDE SEQUENCE</scope>
    <source>
        <strain evidence="2">Ct8Lf7</strain>
    </source>
</reference>
<keyword evidence="1" id="KW-1133">Transmembrane helix</keyword>